<dbReference type="Pfam" id="PF04151">
    <property type="entry name" value="PPC"/>
    <property type="match status" value="1"/>
</dbReference>
<dbReference type="Pfam" id="PF17957">
    <property type="entry name" value="Big_7"/>
    <property type="match status" value="2"/>
</dbReference>
<dbReference type="InterPro" id="IPR007280">
    <property type="entry name" value="Peptidase_C_arc/bac"/>
</dbReference>
<gene>
    <name evidence="3" type="ORF">GCM10008961_37390</name>
</gene>
<dbReference type="EMBL" id="BMQO01000035">
    <property type="protein sequence ID" value="GGS42746.1"/>
    <property type="molecule type" value="Genomic_DNA"/>
</dbReference>
<dbReference type="Gene3D" id="2.60.120.380">
    <property type="match status" value="1"/>
</dbReference>
<dbReference type="SUPFAM" id="SSF89260">
    <property type="entry name" value="Collagen-binding domain"/>
    <property type="match status" value="1"/>
</dbReference>
<protein>
    <recommendedName>
        <fullName evidence="2">Peptidase C-terminal archaeal/bacterial domain-containing protein</fullName>
    </recommendedName>
</protein>
<reference evidence="4" key="1">
    <citation type="journal article" date="2019" name="Int. J. Syst. Evol. Microbiol.">
        <title>The Global Catalogue of Microorganisms (GCM) 10K type strain sequencing project: providing services to taxonomists for standard genome sequencing and annotation.</title>
        <authorList>
            <consortium name="The Broad Institute Genomics Platform"/>
            <consortium name="The Broad Institute Genome Sequencing Center for Infectious Disease"/>
            <person name="Wu L."/>
            <person name="Ma J."/>
        </authorList>
    </citation>
    <scope>NUCLEOTIDE SEQUENCE [LARGE SCALE GENOMIC DNA]</scope>
    <source>
        <strain evidence="4">JCM 31406</strain>
    </source>
</reference>
<dbReference type="Gene3D" id="2.60.40.10">
    <property type="entry name" value="Immunoglobulins"/>
    <property type="match status" value="2"/>
</dbReference>
<comment type="caution">
    <text evidence="3">The sequence shown here is derived from an EMBL/GenBank/DDBJ whole genome shotgun (WGS) entry which is preliminary data.</text>
</comment>
<evidence type="ECO:0000259" key="2">
    <source>
        <dbReference type="Pfam" id="PF04151"/>
    </source>
</evidence>
<dbReference type="InterPro" id="IPR013783">
    <property type="entry name" value="Ig-like_fold"/>
</dbReference>
<keyword evidence="4" id="KW-1185">Reference proteome</keyword>
<dbReference type="Proteomes" id="UP000620633">
    <property type="component" value="Unassembled WGS sequence"/>
</dbReference>
<feature type="signal peptide" evidence="1">
    <location>
        <begin position="1"/>
        <end position="20"/>
    </location>
</feature>
<dbReference type="RefSeq" id="WP_189104296.1">
    <property type="nucleotide sequence ID" value="NZ_BMQO01000035.1"/>
</dbReference>
<proteinExistence type="predicted"/>
<dbReference type="PROSITE" id="PS51257">
    <property type="entry name" value="PROKAR_LIPOPROTEIN"/>
    <property type="match status" value="1"/>
</dbReference>
<name>A0ABQ2SZ61_9DEIO</name>
<evidence type="ECO:0000313" key="3">
    <source>
        <dbReference type="EMBL" id="GGS42746.1"/>
    </source>
</evidence>
<organism evidence="3 4">
    <name type="scientific">Deinococcus knuensis</name>
    <dbReference type="NCBI Taxonomy" id="1837380"/>
    <lineage>
        <taxon>Bacteria</taxon>
        <taxon>Thermotogati</taxon>
        <taxon>Deinococcota</taxon>
        <taxon>Deinococci</taxon>
        <taxon>Deinococcales</taxon>
        <taxon>Deinococcaceae</taxon>
        <taxon>Deinococcus</taxon>
    </lineage>
</organism>
<dbReference type="SUPFAM" id="SSF49299">
    <property type="entry name" value="PKD domain"/>
    <property type="match status" value="1"/>
</dbReference>
<sequence length="339" mass="34855">MKRFGSLSLLTLTAALTACGVGPVDLTGPTLTLSASSKTVNTGTTVTFTANANDPSGVDRVEFYKGTTLIGTDTTAPYTTSATYTAADNGTQTITAKAYDNGNNVSTASETVTVNISTAKPAASVTASASTLINAGSVTFTATATDDIGVTKVEFYDNGKLIATDTTAPYSASTAYAFADNGAHAIMVKAYDADGNVGEASATVTVAIADANEPNDSVAAATTLTVGTPIKGAIAAQGRDHDYFKFTAAAGEMLKLTVRSVSVDAASTLDPYVMILMPDGVTVLEKDDDSGNGMESEIRFNAPVAGTYTAVVTSFDIHDDPDATDDRATNTYQIDLTRR</sequence>
<keyword evidence="1" id="KW-0732">Signal</keyword>
<evidence type="ECO:0000313" key="4">
    <source>
        <dbReference type="Proteomes" id="UP000620633"/>
    </source>
</evidence>
<feature type="domain" description="Peptidase C-terminal archaeal/bacterial" evidence="2">
    <location>
        <begin position="241"/>
        <end position="314"/>
    </location>
</feature>
<dbReference type="InterPro" id="IPR035986">
    <property type="entry name" value="PKD_dom_sf"/>
</dbReference>
<accession>A0ABQ2SZ61</accession>
<feature type="chain" id="PRO_5046849499" description="Peptidase C-terminal archaeal/bacterial domain-containing protein" evidence="1">
    <location>
        <begin position="21"/>
        <end position="339"/>
    </location>
</feature>
<evidence type="ECO:0000256" key="1">
    <source>
        <dbReference type="SAM" id="SignalP"/>
    </source>
</evidence>